<keyword evidence="6" id="KW-0311">Gluconate utilization</keyword>
<proteinExistence type="inferred from homology"/>
<dbReference type="eggNOG" id="COG0129">
    <property type="taxonomic scope" value="Bacteria"/>
</dbReference>
<evidence type="ECO:0000256" key="3">
    <source>
        <dbReference type="ARBA" id="ARBA00022723"/>
    </source>
</evidence>
<evidence type="ECO:0000256" key="7">
    <source>
        <dbReference type="ARBA" id="ARBA00023239"/>
    </source>
</evidence>
<evidence type="ECO:0000259" key="11">
    <source>
        <dbReference type="Pfam" id="PF24877"/>
    </source>
</evidence>
<dbReference type="GO" id="GO:0046872">
    <property type="term" value="F:metal ion binding"/>
    <property type="evidence" value="ECO:0007669"/>
    <property type="project" value="UniProtKB-KW"/>
</dbReference>
<accession>A6GCS4</accession>
<evidence type="ECO:0000256" key="6">
    <source>
        <dbReference type="ARBA" id="ARBA00023064"/>
    </source>
</evidence>
<keyword evidence="8" id="KW-0119">Carbohydrate metabolism</keyword>
<dbReference type="Proteomes" id="UP000005801">
    <property type="component" value="Unassembled WGS sequence"/>
</dbReference>
<dbReference type="STRING" id="391625.PPSIR1_18577"/>
<dbReference type="PANTHER" id="PTHR43661:SF1">
    <property type="entry name" value="PHOSPHOGLUCONATE DEHYDRATASE"/>
    <property type="match status" value="1"/>
</dbReference>
<evidence type="ECO:0000256" key="8">
    <source>
        <dbReference type="ARBA" id="ARBA00023277"/>
    </source>
</evidence>
<dbReference type="InterPro" id="IPR042096">
    <property type="entry name" value="Dihydro-acid_dehy_C"/>
</dbReference>
<dbReference type="AlphaFoldDB" id="A6GCS4"/>
<dbReference type="GO" id="GO:0009255">
    <property type="term" value="P:Entner-Doudoroff pathway through 6-phosphogluconate"/>
    <property type="evidence" value="ECO:0007669"/>
    <property type="project" value="UniProtKB-UniRule"/>
</dbReference>
<dbReference type="EC" id="4.2.1.12" evidence="9"/>
<gene>
    <name evidence="12" type="ORF">PPSIR1_18577</name>
</gene>
<evidence type="ECO:0000259" key="10">
    <source>
        <dbReference type="Pfam" id="PF00920"/>
    </source>
</evidence>
<keyword evidence="2" id="KW-0004">4Fe-4S</keyword>
<reference evidence="12 13" key="1">
    <citation type="submission" date="2007-06" db="EMBL/GenBank/DDBJ databases">
        <authorList>
            <person name="Shimkets L."/>
            <person name="Ferriera S."/>
            <person name="Johnson J."/>
            <person name="Kravitz S."/>
            <person name="Beeson K."/>
            <person name="Sutton G."/>
            <person name="Rogers Y.-H."/>
            <person name="Friedman R."/>
            <person name="Frazier M."/>
            <person name="Venter J.C."/>
        </authorList>
    </citation>
    <scope>NUCLEOTIDE SEQUENCE [LARGE SCALE GENOMIC DNA]</scope>
    <source>
        <strain evidence="12 13">SIR-1</strain>
    </source>
</reference>
<dbReference type="RefSeq" id="WP_006974515.1">
    <property type="nucleotide sequence ID" value="NZ_ABCS01000067.1"/>
</dbReference>
<dbReference type="PROSITE" id="PS00886">
    <property type="entry name" value="ILVD_EDD_1"/>
    <property type="match status" value="1"/>
</dbReference>
<dbReference type="InterPro" id="IPR004786">
    <property type="entry name" value="6-phosphgluc_deHydtase"/>
</dbReference>
<evidence type="ECO:0000256" key="1">
    <source>
        <dbReference type="ARBA" id="ARBA00006486"/>
    </source>
</evidence>
<dbReference type="Pfam" id="PF00920">
    <property type="entry name" value="ILVD_EDD_N"/>
    <property type="match status" value="1"/>
</dbReference>
<dbReference type="SUPFAM" id="SSF143975">
    <property type="entry name" value="IlvD/EDD N-terminal domain-like"/>
    <property type="match status" value="1"/>
</dbReference>
<dbReference type="InterPro" id="IPR000581">
    <property type="entry name" value="ILV_EDD_N"/>
</dbReference>
<evidence type="ECO:0000313" key="12">
    <source>
        <dbReference type="EMBL" id="EDM76340.1"/>
    </source>
</evidence>
<dbReference type="GO" id="GO:0005829">
    <property type="term" value="C:cytosol"/>
    <property type="evidence" value="ECO:0007669"/>
    <property type="project" value="TreeGrafter"/>
</dbReference>
<dbReference type="PANTHER" id="PTHR43661">
    <property type="entry name" value="D-XYLONATE DEHYDRATASE"/>
    <property type="match status" value="1"/>
</dbReference>
<dbReference type="SUPFAM" id="SSF52016">
    <property type="entry name" value="LeuD/IlvD-like"/>
    <property type="match status" value="1"/>
</dbReference>
<keyword evidence="3" id="KW-0479">Metal-binding</keyword>
<dbReference type="EMBL" id="ABCS01000067">
    <property type="protein sequence ID" value="EDM76340.1"/>
    <property type="molecule type" value="Genomic_DNA"/>
</dbReference>
<dbReference type="InterPro" id="IPR056740">
    <property type="entry name" value="ILV_EDD_C"/>
</dbReference>
<dbReference type="NCBIfam" id="TIGR01196">
    <property type="entry name" value="edd"/>
    <property type="match status" value="1"/>
</dbReference>
<evidence type="ECO:0000256" key="5">
    <source>
        <dbReference type="ARBA" id="ARBA00023014"/>
    </source>
</evidence>
<dbReference type="GO" id="GO:0019521">
    <property type="term" value="P:D-gluconate metabolic process"/>
    <property type="evidence" value="ECO:0007669"/>
    <property type="project" value="UniProtKB-KW"/>
</dbReference>
<comment type="caution">
    <text evidence="12">The sequence shown here is derived from an EMBL/GenBank/DDBJ whole genome shotgun (WGS) entry which is preliminary data.</text>
</comment>
<dbReference type="GO" id="GO:0004456">
    <property type="term" value="F:phosphogluconate dehydratase activity"/>
    <property type="evidence" value="ECO:0007669"/>
    <property type="project" value="UniProtKB-UniRule"/>
</dbReference>
<keyword evidence="5" id="KW-0411">Iron-sulfur</keyword>
<organism evidence="12 13">
    <name type="scientific">Plesiocystis pacifica SIR-1</name>
    <dbReference type="NCBI Taxonomy" id="391625"/>
    <lineage>
        <taxon>Bacteria</taxon>
        <taxon>Pseudomonadati</taxon>
        <taxon>Myxococcota</taxon>
        <taxon>Polyangia</taxon>
        <taxon>Nannocystales</taxon>
        <taxon>Nannocystaceae</taxon>
        <taxon>Plesiocystis</taxon>
    </lineage>
</organism>
<dbReference type="Pfam" id="PF24877">
    <property type="entry name" value="ILV_EDD_C"/>
    <property type="match status" value="1"/>
</dbReference>
<dbReference type="PROSITE" id="PS00887">
    <property type="entry name" value="ILVD_EDD_2"/>
    <property type="match status" value="1"/>
</dbReference>
<dbReference type="GO" id="GO:0051539">
    <property type="term" value="F:4 iron, 4 sulfur cluster binding"/>
    <property type="evidence" value="ECO:0007669"/>
    <property type="project" value="UniProtKB-KW"/>
</dbReference>
<feature type="domain" description="Dihydroxy-acid/6-phosphogluconate dehydratase C-terminal" evidence="11">
    <location>
        <begin position="416"/>
        <end position="606"/>
    </location>
</feature>
<evidence type="ECO:0000256" key="4">
    <source>
        <dbReference type="ARBA" id="ARBA00023004"/>
    </source>
</evidence>
<sequence>MTQLHPVVAQVTESIRQRSAATRARYLEAMDRARPQGSRARRKYAAPNQAHALAAAPKDDKHHLQVLSSPAVGIVTAYNDMLSAHQPYGDYPARLKAALRQAGAVGQVAGGVPAMCDGITQGYPGMELSLFSRDVIAMAAAVALSHGTFDAALCLGVCDKIVPGLLIGALRFAHLPIAFVPAGPMPSGLSNAQKAAARVRFANGEIDEAAILDSELEAYHSAGTCTFYGTANTNQLLMEVMGLHLPGASFEPPDTALRHALTREVARRTAAGALRGRSMAEMFSERTVVNAVVALLATGGSTNHTLHVPAIAAAAGLSLTWEDMDTLSAVVPLLTRMYPNGQADVNHFRAAGGTAFLIGQLLDAGLLHGDIGTVFDWGADQPEGLEAYRRRPRLDAQGEVEWPAPEAEASSRDLAVLRPAAEPFSPDGGLRVITGPLGRAVIKISAVAPEHRKVRAQARVFEDQLDLLAAFNAGELERDLVAVVRGQGPRARGMPELHKLTAPLKALQQRGFAVALVTDGRMSGASGSVPAAIHLTPEAADGGLIAKIRDGDWLELDGDAGTLAWDTEVEVRAGRDEVAPEPSAQGYGRELFARFRAGVGPADRGASIFADLDGPA</sequence>
<evidence type="ECO:0000256" key="2">
    <source>
        <dbReference type="ARBA" id="ARBA00022485"/>
    </source>
</evidence>
<evidence type="ECO:0000256" key="9">
    <source>
        <dbReference type="NCBIfam" id="TIGR01196"/>
    </source>
</evidence>
<comment type="similarity">
    <text evidence="1">Belongs to the IlvD/Edd family.</text>
</comment>
<protein>
    <recommendedName>
        <fullName evidence="9">Phosphogluconate dehydratase</fullName>
        <ecNumber evidence="9">4.2.1.12</ecNumber>
    </recommendedName>
</protein>
<feature type="domain" description="Dihydroxy-acid/6-phosphogluconate dehydratase N-terminal" evidence="10">
    <location>
        <begin position="70"/>
        <end position="375"/>
    </location>
</feature>
<evidence type="ECO:0000313" key="13">
    <source>
        <dbReference type="Proteomes" id="UP000005801"/>
    </source>
</evidence>
<keyword evidence="13" id="KW-1185">Reference proteome</keyword>
<keyword evidence="4" id="KW-0408">Iron</keyword>
<dbReference type="Gene3D" id="3.50.30.80">
    <property type="entry name" value="IlvD/EDD C-terminal domain-like"/>
    <property type="match status" value="1"/>
</dbReference>
<dbReference type="InterPro" id="IPR020558">
    <property type="entry name" value="DiOHA_6PGluconate_deHydtase_CS"/>
</dbReference>
<name>A6GCS4_9BACT</name>
<keyword evidence="7" id="KW-0456">Lyase</keyword>
<dbReference type="InterPro" id="IPR037237">
    <property type="entry name" value="IlvD/EDD_N"/>
</dbReference>